<dbReference type="EMBL" id="UGLB01000003">
    <property type="protein sequence ID" value="STT50500.1"/>
    <property type="molecule type" value="Genomic_DNA"/>
</dbReference>
<protein>
    <submittedName>
        <fullName evidence="1">Uncharacterized protein</fullName>
    </submittedName>
</protein>
<reference evidence="1 2" key="1">
    <citation type="submission" date="2018-06" db="EMBL/GenBank/DDBJ databases">
        <authorList>
            <consortium name="Pathogen Informatics"/>
            <person name="Doyle S."/>
        </authorList>
    </citation>
    <scope>NUCLEOTIDE SEQUENCE [LARGE SCALE GENOMIC DNA]</scope>
    <source>
        <strain evidence="1 2">NCTC9637</strain>
    </source>
</reference>
<dbReference type="Proteomes" id="UP000255099">
    <property type="component" value="Unassembled WGS sequence"/>
</dbReference>
<proteinExistence type="predicted"/>
<evidence type="ECO:0000313" key="1">
    <source>
        <dbReference type="EMBL" id="STT50500.1"/>
    </source>
</evidence>
<dbReference type="AlphaFoldDB" id="A0A377W6L1"/>
<evidence type="ECO:0000313" key="2">
    <source>
        <dbReference type="Proteomes" id="UP000255099"/>
    </source>
</evidence>
<accession>A0A377W6L1</accession>
<gene>
    <name evidence="1" type="ORF">NCTC9637_05495</name>
</gene>
<name>A0A377W6L1_KLEPN</name>
<sequence length="61" mass="6613">MTATRLSAAETTLSINKGMECTFKVLFSKIGPKNIRKVKFGIGNLPNQKVTYSVLSPGPNN</sequence>
<organism evidence="1 2">
    <name type="scientific">Klebsiella pneumoniae</name>
    <dbReference type="NCBI Taxonomy" id="573"/>
    <lineage>
        <taxon>Bacteria</taxon>
        <taxon>Pseudomonadati</taxon>
        <taxon>Pseudomonadota</taxon>
        <taxon>Gammaproteobacteria</taxon>
        <taxon>Enterobacterales</taxon>
        <taxon>Enterobacteriaceae</taxon>
        <taxon>Klebsiella/Raoultella group</taxon>
        <taxon>Klebsiella</taxon>
        <taxon>Klebsiella pneumoniae complex</taxon>
    </lineage>
</organism>